<gene>
    <name evidence="5" type="ORF">I9W82_000707</name>
</gene>
<sequence length="1165" mass="130395">MYQQVFYNNINRNGGNTATPLKISHYQNVNGGVPSSPMTPLDMSYSQSMLPSNLFVSTPYFTPPPSAQYFPPISSHHSSLRNSQTSLTNSHGSHSRAHNRRNHRNNSYQQLHADQNGVNGSTSHNPNVQGNDLAVTSDKNIENLHISRTVMLRNLTDDMTLHELLNHIDFGPIEYIKLFPKVASRTSSGEASEVNFIRNCSISFINSRISVMFYLKYAKNSSNLNKLRSALRSERLKVTLNDFNKINNGQSSSRQEYIKLKNLNYIMDHQATRCLKVSFSVKDVLPEDTTVEDRLNHLKHYILSQCEKFGDVECFDIEFENKSKEQEGEEKNNLNILSGTAKVHFTSIDSSVNAYENYQKKIQIDLEKKQDGNAEIVRRKRDSSNDLYDVSSKYGICFISAGFHKDRCDKTLVEYRDDIEHGITKPIAETMANRMENSVCDLITEEGPLDNSSEVCSIIDSPGQHPPADVNIIDPVSPNSSDIENASPIVRDTYNLPQGDHVVDDNASHAEGSIISNGVYSMITSDARQLNATPQFVHIPMDTSSPFAFHSNSSFVSNYNPDVVNAGNRAIHLGNLHPHTTIEEIANNLRAGGLVESLNHFPERRMCFVTFVDANIAYKFFMNHQVLHQLVIHGSDVTVGWAKKHSGPVSREIALAVTAGASRNVYLGLRNGQDDEAGNNRVLPSEEELRADFSRIGALEQINFYHNKECAFLNFLNISDAIKAVRAFECEEPNAVLNLTKSLRGDQAAANALYQKYKRYKVSFGKDRCGNPPKFSFRKNFDKRSGSTYQQYQDQLHACVGKSKANKNKAHGKSSSVNENSNRGEMNKNGNVIGDEAAMVFGIIKDSEKESEPVKADEKTEVASDMNGTKKVSDQVSEPVEPEISKEVIDKEKSEKAVEPVHANDPADQEPLTKKLAEEIPEVEEEYEDEDEDGDDEDDVSIIIGSDDTYSTNASGKYDSFNDTFGYRNRKHDSRRQKVYHQPYYYEQAGWNGRASRNSSAISINNGGISYPYAHYASPQFNHQPTSRISRNSSTSSFRSQGYHPSPQPMNGSFQHQPRSSSGYPQPMYVIPPSPQFIGQFAPHVRYVPVIPGQSVMASPMMHQGMGNGSCGSSGSQVMAQYLSQAQPMESSYDGPEYTEPHRNYNNYDGRRQGDKSRKGNEESR</sequence>
<dbReference type="PANTHER" id="PTHR14089">
    <property type="entry name" value="PRE-MRNA-SPLICING FACTOR RBM22"/>
    <property type="match status" value="1"/>
</dbReference>
<evidence type="ECO:0000313" key="5">
    <source>
        <dbReference type="EMBL" id="KAG5421615.1"/>
    </source>
</evidence>
<dbReference type="InterPro" id="IPR012677">
    <property type="entry name" value="Nucleotide-bd_a/b_plait_sf"/>
</dbReference>
<dbReference type="PROSITE" id="PS50102">
    <property type="entry name" value="RRM"/>
    <property type="match status" value="1"/>
</dbReference>
<feature type="compositionally biased region" description="Polar residues" evidence="3">
    <location>
        <begin position="108"/>
        <end position="130"/>
    </location>
</feature>
<feature type="compositionally biased region" description="Low complexity" evidence="3">
    <location>
        <begin position="1027"/>
        <end position="1040"/>
    </location>
</feature>
<keyword evidence="1 2" id="KW-0694">RNA-binding</keyword>
<dbReference type="OrthoDB" id="6407164at2759"/>
<evidence type="ECO:0000259" key="4">
    <source>
        <dbReference type="PROSITE" id="PS50102"/>
    </source>
</evidence>
<dbReference type="Proteomes" id="UP000669133">
    <property type="component" value="Unassembled WGS sequence"/>
</dbReference>
<evidence type="ECO:0000313" key="6">
    <source>
        <dbReference type="Proteomes" id="UP000669133"/>
    </source>
</evidence>
<proteinExistence type="predicted"/>
<feature type="compositionally biased region" description="Basic residues" evidence="3">
    <location>
        <begin position="93"/>
        <end position="104"/>
    </location>
</feature>
<dbReference type="PANTHER" id="PTHR14089:SF8">
    <property type="entry name" value="RNA-BINDING PROTEIN MRN1"/>
    <property type="match status" value="1"/>
</dbReference>
<dbReference type="AlphaFoldDB" id="A0A8H7ZGY5"/>
<keyword evidence="6" id="KW-1185">Reference proteome</keyword>
<dbReference type="Gene3D" id="3.30.70.330">
    <property type="match status" value="2"/>
</dbReference>
<evidence type="ECO:0000256" key="1">
    <source>
        <dbReference type="ARBA" id="ARBA00022884"/>
    </source>
</evidence>
<dbReference type="InterPro" id="IPR039171">
    <property type="entry name" value="Cwc2/Slt11"/>
</dbReference>
<dbReference type="SMART" id="SM00360">
    <property type="entry name" value="RRM"/>
    <property type="match status" value="2"/>
</dbReference>
<dbReference type="GO" id="GO:0010494">
    <property type="term" value="C:cytoplasmic stress granule"/>
    <property type="evidence" value="ECO:0007669"/>
    <property type="project" value="TreeGrafter"/>
</dbReference>
<dbReference type="GeneID" id="93649336"/>
<feature type="region of interest" description="Disordered" evidence="3">
    <location>
        <begin position="1124"/>
        <end position="1165"/>
    </location>
</feature>
<feature type="region of interest" description="Disordered" evidence="3">
    <location>
        <begin position="849"/>
        <end position="937"/>
    </location>
</feature>
<feature type="compositionally biased region" description="Polar residues" evidence="3">
    <location>
        <begin position="75"/>
        <end position="88"/>
    </location>
</feature>
<protein>
    <recommendedName>
        <fullName evidence="4">RRM domain-containing protein</fullName>
    </recommendedName>
</protein>
<feature type="domain" description="RRM" evidence="4">
    <location>
        <begin position="663"/>
        <end position="767"/>
    </location>
</feature>
<accession>A0A8H7ZGY5</accession>
<evidence type="ECO:0000256" key="3">
    <source>
        <dbReference type="SAM" id="MobiDB-lite"/>
    </source>
</evidence>
<name>A0A8H7ZGY5_9ASCO</name>
<dbReference type="InterPro" id="IPR035979">
    <property type="entry name" value="RBD_domain_sf"/>
</dbReference>
<dbReference type="InterPro" id="IPR000504">
    <property type="entry name" value="RRM_dom"/>
</dbReference>
<feature type="compositionally biased region" description="Basic and acidic residues" evidence="3">
    <location>
        <begin position="883"/>
        <end position="899"/>
    </location>
</feature>
<feature type="region of interest" description="Disordered" evidence="3">
    <location>
        <begin position="1022"/>
        <end position="1066"/>
    </location>
</feature>
<comment type="caution">
    <text evidence="5">The sequence shown here is derived from an EMBL/GenBank/DDBJ whole genome shotgun (WGS) entry which is preliminary data.</text>
</comment>
<organism evidence="5 6">
    <name type="scientific">Candida metapsilosis</name>
    <dbReference type="NCBI Taxonomy" id="273372"/>
    <lineage>
        <taxon>Eukaryota</taxon>
        <taxon>Fungi</taxon>
        <taxon>Dikarya</taxon>
        <taxon>Ascomycota</taxon>
        <taxon>Saccharomycotina</taxon>
        <taxon>Pichiomycetes</taxon>
        <taxon>Debaryomycetaceae</taxon>
        <taxon>Candida/Lodderomyces clade</taxon>
        <taxon>Candida</taxon>
    </lineage>
</organism>
<dbReference type="Pfam" id="PF10378">
    <property type="entry name" value="RRM"/>
    <property type="match status" value="1"/>
</dbReference>
<evidence type="ECO:0000256" key="2">
    <source>
        <dbReference type="PROSITE-ProRule" id="PRU00176"/>
    </source>
</evidence>
<reference evidence="5 6" key="1">
    <citation type="submission" date="2020-12" db="EMBL/GenBank/DDBJ databases">
        <title>Effect of drift, selection, and recombination on the evolution of hybrid genomes in Candida yeast pathogens.</title>
        <authorList>
            <person name="Mixao V."/>
            <person name="Ksiezopolska E."/>
            <person name="Saus E."/>
            <person name="Boekhout T."/>
            <person name="Gacser A."/>
            <person name="Gabaldon T."/>
        </authorList>
    </citation>
    <scope>NUCLEOTIDE SEQUENCE [LARGE SCALE GENOMIC DNA]</scope>
    <source>
        <strain evidence="5 6">BP57</strain>
    </source>
</reference>
<feature type="compositionally biased region" description="Polar residues" evidence="3">
    <location>
        <begin position="1049"/>
        <end position="1064"/>
    </location>
</feature>
<feature type="compositionally biased region" description="Basic and acidic residues" evidence="3">
    <location>
        <begin position="849"/>
        <end position="862"/>
    </location>
</feature>
<dbReference type="EMBL" id="JAEOAQ010000001">
    <property type="protein sequence ID" value="KAG5421615.1"/>
    <property type="molecule type" value="Genomic_DNA"/>
</dbReference>
<dbReference type="RefSeq" id="XP_067550731.1">
    <property type="nucleotide sequence ID" value="XM_067695100.1"/>
</dbReference>
<feature type="region of interest" description="Disordered" evidence="3">
    <location>
        <begin position="72"/>
        <end position="135"/>
    </location>
</feature>
<feature type="compositionally biased region" description="Basic and acidic residues" evidence="3">
    <location>
        <begin position="1139"/>
        <end position="1165"/>
    </location>
</feature>
<feature type="compositionally biased region" description="Acidic residues" evidence="3">
    <location>
        <begin position="919"/>
        <end position="937"/>
    </location>
</feature>
<dbReference type="GO" id="GO:0003729">
    <property type="term" value="F:mRNA binding"/>
    <property type="evidence" value="ECO:0007669"/>
    <property type="project" value="TreeGrafter"/>
</dbReference>
<dbReference type="SUPFAM" id="SSF54928">
    <property type="entry name" value="RNA-binding domain, RBD"/>
    <property type="match status" value="1"/>
</dbReference>
<feature type="region of interest" description="Disordered" evidence="3">
    <location>
        <begin position="804"/>
        <end position="830"/>
    </location>
</feature>
<feature type="compositionally biased region" description="Polar residues" evidence="3">
    <location>
        <begin position="813"/>
        <end position="830"/>
    </location>
</feature>
<dbReference type="InterPro" id="IPR018835">
    <property type="entry name" value="RNA-binding_domain_put"/>
</dbReference>